<accession>A0A4S3ZX88</accession>
<dbReference type="PROSITE" id="PS50005">
    <property type="entry name" value="TPR"/>
    <property type="match status" value="1"/>
</dbReference>
<feature type="repeat" description="TPR" evidence="1">
    <location>
        <begin position="17"/>
        <end position="50"/>
    </location>
</feature>
<dbReference type="SUPFAM" id="SSF48452">
    <property type="entry name" value="TPR-like"/>
    <property type="match status" value="1"/>
</dbReference>
<keyword evidence="3" id="KW-1185">Reference proteome</keyword>
<dbReference type="Pfam" id="PF13432">
    <property type="entry name" value="TPR_16"/>
    <property type="match status" value="1"/>
</dbReference>
<dbReference type="PANTHER" id="PTHR12558">
    <property type="entry name" value="CELL DIVISION CYCLE 16,23,27"/>
    <property type="match status" value="1"/>
</dbReference>
<dbReference type="EMBL" id="SSNZ01000003">
    <property type="protein sequence ID" value="THF50479.1"/>
    <property type="molecule type" value="Genomic_DNA"/>
</dbReference>
<evidence type="ECO:0000313" key="2">
    <source>
        <dbReference type="EMBL" id="THF50479.1"/>
    </source>
</evidence>
<comment type="caution">
    <text evidence="2">The sequence shown here is derived from an EMBL/GenBank/DDBJ whole genome shotgun (WGS) entry which is preliminary data.</text>
</comment>
<evidence type="ECO:0000256" key="1">
    <source>
        <dbReference type="PROSITE-ProRule" id="PRU00339"/>
    </source>
</evidence>
<proteinExistence type="predicted"/>
<dbReference type="OrthoDB" id="1416278at2"/>
<dbReference type="SMART" id="SM00028">
    <property type="entry name" value="TPR"/>
    <property type="match status" value="3"/>
</dbReference>
<sequence>MRRFVYIILLLPFVVWSQGNFEKGILLFDQARYEEARPYFSAIVKEDPDNAKANEYLGDIAAHKQQWDEAISYYQQLKVWYPKNAEYYYKYGGAMAMKAKSVSKFKALGMIDDIEEAFLTAAKLNPKHIESRWALVIFYLELPGILGGSEKKAQRYSDELMAISPVDGYLSKGHIAEYFKRYSEAEKYFIKAVAIGQSKVTYQRLADLYKNKMKMPEKAKQTLDLYQKKKT</sequence>
<evidence type="ECO:0000313" key="3">
    <source>
        <dbReference type="Proteomes" id="UP000307507"/>
    </source>
</evidence>
<gene>
    <name evidence="2" type="ORF">E6C50_09630</name>
</gene>
<dbReference type="InterPro" id="IPR019734">
    <property type="entry name" value="TPR_rpt"/>
</dbReference>
<name>A0A4S3ZX88_9FLAO</name>
<reference evidence="2 3" key="1">
    <citation type="submission" date="2019-04" db="EMBL/GenBank/DDBJ databases">
        <title>Flavobacterium sp. nov. isolated from construction timber.</title>
        <authorList>
            <person name="Lin S.-Y."/>
            <person name="Chang C.-T."/>
            <person name="Young C.-C."/>
        </authorList>
    </citation>
    <scope>NUCLEOTIDE SEQUENCE [LARGE SCALE GENOMIC DNA]</scope>
    <source>
        <strain evidence="2 3">CC-CTC003</strain>
    </source>
</reference>
<dbReference type="PANTHER" id="PTHR12558:SF13">
    <property type="entry name" value="CELL DIVISION CYCLE PROTEIN 27 HOMOLOG"/>
    <property type="match status" value="1"/>
</dbReference>
<keyword evidence="1" id="KW-0802">TPR repeat</keyword>
<dbReference type="InterPro" id="IPR011990">
    <property type="entry name" value="TPR-like_helical_dom_sf"/>
</dbReference>
<dbReference type="Proteomes" id="UP000307507">
    <property type="component" value="Unassembled WGS sequence"/>
</dbReference>
<dbReference type="Pfam" id="PF13181">
    <property type="entry name" value="TPR_8"/>
    <property type="match status" value="1"/>
</dbReference>
<protein>
    <submittedName>
        <fullName evidence="2">Tetratricopeptide repeat protein</fullName>
    </submittedName>
</protein>
<dbReference type="AlphaFoldDB" id="A0A4S3ZX88"/>
<dbReference type="RefSeq" id="WP_136403025.1">
    <property type="nucleotide sequence ID" value="NZ_SSNZ01000003.1"/>
</dbReference>
<organism evidence="2 3">
    <name type="scientific">Flavobacterium supellecticarium</name>
    <dbReference type="NCBI Taxonomy" id="2565924"/>
    <lineage>
        <taxon>Bacteria</taxon>
        <taxon>Pseudomonadati</taxon>
        <taxon>Bacteroidota</taxon>
        <taxon>Flavobacteriia</taxon>
        <taxon>Flavobacteriales</taxon>
        <taxon>Flavobacteriaceae</taxon>
        <taxon>Flavobacterium</taxon>
    </lineage>
</organism>
<dbReference type="Gene3D" id="1.25.40.10">
    <property type="entry name" value="Tetratricopeptide repeat domain"/>
    <property type="match status" value="1"/>
</dbReference>